<dbReference type="SUPFAM" id="SSF54695">
    <property type="entry name" value="POZ domain"/>
    <property type="match status" value="1"/>
</dbReference>
<dbReference type="SMART" id="SM00225">
    <property type="entry name" value="BTB"/>
    <property type="match status" value="1"/>
</dbReference>
<dbReference type="InterPro" id="IPR051481">
    <property type="entry name" value="BTB-POZ/Galectin-3-binding"/>
</dbReference>
<dbReference type="PROSITE" id="PS50097">
    <property type="entry name" value="BTB"/>
    <property type="match status" value="1"/>
</dbReference>
<feature type="compositionally biased region" description="Basic and acidic residues" evidence="1">
    <location>
        <begin position="357"/>
        <end position="366"/>
    </location>
</feature>
<dbReference type="InterPro" id="IPR000210">
    <property type="entry name" value="BTB/POZ_dom"/>
</dbReference>
<dbReference type="Proteomes" id="UP001146793">
    <property type="component" value="Unassembled WGS sequence"/>
</dbReference>
<sequence length="697" mass="80549">MEKAINLRTELYENEELCNVEFVLGSTQKIIKCHKLIMSINSDYFKSVFYSDNWEKSKYQIVKITIPDLEPSIFQIIKKYLYLGILDRNVNNCFPVLISGSAFKIYPLVEKMTKFIIQNITDKNCLFFLQFSLHLQKQEPITGEVTRYLIGNCKGVFQIENCLNLIDNKILNILYHTASNNYKDLLESRIVEKANYFCKKSKIKICNSNVIKFFKKLKININSQILFNTQPKATSKPKKRLHPDETLRISKKSQNFQQMQSKPWGVPEENIPTHQINSQKDFPILVNYKSEKHKRTIYNNKTVKQFLEIENSHVIECGKQLETFKKTKNEKWKIKGGNQETETETETEIEIEKEREIENEKETERKPRNHFYTACSEEKGRTTTKTGYPKKNSRYQKTKKKPLVIEKFSPFAFTQNPSWQDKIQISRLENLKKDLFNYNTPIRIRKRKRKRLLSKNCQKIPHLDFKILLMTTDPDKRNHRDIQSSILSGNPNAQFTTLNVSRHTPSINVLGGYDCIFLYSLAETFDDPTQMGNLLAQYVEDGGGLVVCSCRSLALHTSQYRGAGLKGRIVDQHFLPVTKAELITNVPGCLGQITDKSHPLVLGVKEFRGGSLPCRTNCQLNTKGDFVQLKQIAKWNDSLPLISLKRLNHDFGVVVVLNMWPVSGDTVLHPKASDTFWSPSEDGKRIISNSIKYAGFN</sequence>
<evidence type="ECO:0000313" key="3">
    <source>
        <dbReference type="EMBL" id="KAJ3430514.1"/>
    </source>
</evidence>
<accession>A0AAV7YLZ1</accession>
<proteinExistence type="predicted"/>
<dbReference type="InterPro" id="IPR011333">
    <property type="entry name" value="SKP1/BTB/POZ_sf"/>
</dbReference>
<evidence type="ECO:0000256" key="1">
    <source>
        <dbReference type="SAM" id="MobiDB-lite"/>
    </source>
</evidence>
<dbReference type="PANTHER" id="PTHR24410:SF23">
    <property type="entry name" value="BTB DOMAIN-CONTAINING PROTEIN-RELATED"/>
    <property type="match status" value="1"/>
</dbReference>
<dbReference type="InterPro" id="IPR029062">
    <property type="entry name" value="Class_I_gatase-like"/>
</dbReference>
<dbReference type="AlphaFoldDB" id="A0AAV7YLZ1"/>
<dbReference type="PANTHER" id="PTHR24410">
    <property type="entry name" value="HL07962P-RELATED"/>
    <property type="match status" value="1"/>
</dbReference>
<organism evidence="3 4">
    <name type="scientific">Anaeramoeba flamelloides</name>
    <dbReference type="NCBI Taxonomy" id="1746091"/>
    <lineage>
        <taxon>Eukaryota</taxon>
        <taxon>Metamonada</taxon>
        <taxon>Anaeramoebidae</taxon>
        <taxon>Anaeramoeba</taxon>
    </lineage>
</organism>
<protein>
    <submittedName>
        <fullName evidence="3">Pep-cterm sorting domain-containing protein</fullName>
    </submittedName>
</protein>
<dbReference type="SUPFAM" id="SSF52317">
    <property type="entry name" value="Class I glutamine amidotransferase-like"/>
    <property type="match status" value="1"/>
</dbReference>
<dbReference type="Pfam" id="PF00651">
    <property type="entry name" value="BTB"/>
    <property type="match status" value="1"/>
</dbReference>
<gene>
    <name evidence="3" type="ORF">M0812_23522</name>
</gene>
<evidence type="ECO:0000313" key="4">
    <source>
        <dbReference type="Proteomes" id="UP001146793"/>
    </source>
</evidence>
<dbReference type="Gene3D" id="3.30.710.10">
    <property type="entry name" value="Potassium Channel Kv1.1, Chain A"/>
    <property type="match status" value="1"/>
</dbReference>
<name>A0AAV7YLZ1_9EUKA</name>
<reference evidence="3" key="1">
    <citation type="submission" date="2022-08" db="EMBL/GenBank/DDBJ databases">
        <title>Novel sulphate-reducing endosymbionts in the free-living metamonad Anaeramoeba.</title>
        <authorList>
            <person name="Jerlstrom-Hultqvist J."/>
            <person name="Cepicka I."/>
            <person name="Gallot-Lavallee L."/>
            <person name="Salas-Leiva D."/>
            <person name="Curtis B.A."/>
            <person name="Zahonova K."/>
            <person name="Pipaliya S."/>
            <person name="Dacks J."/>
            <person name="Roger A.J."/>
        </authorList>
    </citation>
    <scope>NUCLEOTIDE SEQUENCE</scope>
    <source>
        <strain evidence="3">Busselton2</strain>
    </source>
</reference>
<comment type="caution">
    <text evidence="3">The sequence shown here is derived from an EMBL/GenBank/DDBJ whole genome shotgun (WGS) entry which is preliminary data.</text>
</comment>
<feature type="region of interest" description="Disordered" evidence="1">
    <location>
        <begin position="357"/>
        <end position="395"/>
    </location>
</feature>
<dbReference type="EMBL" id="JANTQA010000051">
    <property type="protein sequence ID" value="KAJ3430514.1"/>
    <property type="molecule type" value="Genomic_DNA"/>
</dbReference>
<evidence type="ECO:0000259" key="2">
    <source>
        <dbReference type="PROSITE" id="PS50097"/>
    </source>
</evidence>
<feature type="domain" description="BTB" evidence="2">
    <location>
        <begin position="18"/>
        <end position="90"/>
    </location>
</feature>